<evidence type="ECO:0000256" key="9">
    <source>
        <dbReference type="ARBA" id="ARBA00023316"/>
    </source>
</evidence>
<dbReference type="InterPro" id="IPR016185">
    <property type="entry name" value="PreATP-grasp_dom_sf"/>
</dbReference>
<dbReference type="AlphaFoldDB" id="A0A2I1HYC2"/>
<name>A0A2I1HYC2_9ACTO</name>
<evidence type="ECO:0000256" key="2">
    <source>
        <dbReference type="ARBA" id="ARBA00010871"/>
    </source>
</evidence>
<dbReference type="PROSITE" id="PS50975">
    <property type="entry name" value="ATP_GRASP"/>
    <property type="match status" value="1"/>
</dbReference>
<dbReference type="SUPFAM" id="SSF56059">
    <property type="entry name" value="Glutathione synthetase ATP-binding domain-like"/>
    <property type="match status" value="1"/>
</dbReference>
<evidence type="ECO:0000256" key="12">
    <source>
        <dbReference type="PIRSR" id="PIRSR039102-3"/>
    </source>
</evidence>
<dbReference type="Gene3D" id="3.30.1490.20">
    <property type="entry name" value="ATP-grasp fold, A domain"/>
    <property type="match status" value="1"/>
</dbReference>
<comment type="subcellular location">
    <subcellularLocation>
        <location evidence="1 10">Cytoplasm</location>
    </subcellularLocation>
</comment>
<sequence>MATKVLIIAGGLTHERDVSVRSGRRVANILTQFGYEVRISDVDASLADAISSFSPDVVWPLVHGSIGEDGSLQSFLESVGIPFVGSSSVQAMLASNKPTAKALLGSAGLATPGWVTLPQAIFRQLGASHVLSALEGSVSFPVVIKPTDGGSALGISTAQDAKALRRAMVDAFAYGQRLMVEQRINGRDVAVSVVDLWDGPVALPPVEVSTDRGRYDYDARYTTDETEYFVPARLSDELLADLQAAAVEAHTTLGLRDLSRMDFVVDDEGTCWFIDANVAPGMTDTSLLPQAADALEDSSFAQLCADIVDFVAGGRDVHSVDYVIDEEGVGVIISEEAEATEE</sequence>
<dbReference type="EMBL" id="PKKM01000012">
    <property type="protein sequence ID" value="PKY63885.1"/>
    <property type="molecule type" value="Genomic_DNA"/>
</dbReference>
<evidence type="ECO:0000256" key="13">
    <source>
        <dbReference type="PROSITE-ProRule" id="PRU00409"/>
    </source>
</evidence>
<evidence type="ECO:0000256" key="6">
    <source>
        <dbReference type="ARBA" id="ARBA00022840"/>
    </source>
</evidence>
<keyword evidence="9 10" id="KW-0961">Cell wall biogenesis/degradation</keyword>
<evidence type="ECO:0000256" key="11">
    <source>
        <dbReference type="PIRSR" id="PIRSR039102-1"/>
    </source>
</evidence>
<proteinExistence type="inferred from homology"/>
<keyword evidence="8 10" id="KW-0573">Peptidoglycan synthesis</keyword>
<evidence type="ECO:0000256" key="5">
    <source>
        <dbReference type="ARBA" id="ARBA00022741"/>
    </source>
</evidence>
<dbReference type="SUPFAM" id="SSF52440">
    <property type="entry name" value="PreATP-grasp domain"/>
    <property type="match status" value="1"/>
</dbReference>
<evidence type="ECO:0000313" key="16">
    <source>
        <dbReference type="Proteomes" id="UP000234198"/>
    </source>
</evidence>
<dbReference type="GO" id="GO:0005524">
    <property type="term" value="F:ATP binding"/>
    <property type="evidence" value="ECO:0007669"/>
    <property type="project" value="UniProtKB-UniRule"/>
</dbReference>
<comment type="cofactor">
    <cofactor evidence="12">
        <name>Mg(2+)</name>
        <dbReference type="ChEBI" id="CHEBI:18420"/>
    </cofactor>
    <cofactor evidence="12">
        <name>Mn(2+)</name>
        <dbReference type="ChEBI" id="CHEBI:29035"/>
    </cofactor>
    <text evidence="12">Binds 2 magnesium or manganese ions per subunit.</text>
</comment>
<keyword evidence="12" id="KW-0479">Metal-binding</keyword>
<accession>A0A2I1HYC2</accession>
<comment type="similarity">
    <text evidence="2 10">Belongs to the D-alanine--D-alanine ligase family.</text>
</comment>
<dbReference type="InterPro" id="IPR013815">
    <property type="entry name" value="ATP_grasp_subdomain_1"/>
</dbReference>
<evidence type="ECO:0000256" key="3">
    <source>
        <dbReference type="ARBA" id="ARBA00022490"/>
    </source>
</evidence>
<dbReference type="RefSeq" id="WP_101602304.1">
    <property type="nucleotide sequence ID" value="NZ_PKKM01000012.1"/>
</dbReference>
<dbReference type="GO" id="GO:0005737">
    <property type="term" value="C:cytoplasm"/>
    <property type="evidence" value="ECO:0007669"/>
    <property type="project" value="UniProtKB-SubCell"/>
</dbReference>
<dbReference type="GO" id="GO:0009252">
    <property type="term" value="P:peptidoglycan biosynthetic process"/>
    <property type="evidence" value="ECO:0007669"/>
    <property type="project" value="UniProtKB-UniRule"/>
</dbReference>
<dbReference type="GO" id="GO:0008716">
    <property type="term" value="F:D-alanine-D-alanine ligase activity"/>
    <property type="evidence" value="ECO:0007669"/>
    <property type="project" value="UniProtKB-UniRule"/>
</dbReference>
<dbReference type="NCBIfam" id="NF002378">
    <property type="entry name" value="PRK01372.1"/>
    <property type="match status" value="1"/>
</dbReference>
<protein>
    <recommendedName>
        <fullName evidence="10">D-alanine--D-alanine ligase</fullName>
        <ecNumber evidence="10">6.3.2.4</ecNumber>
    </recommendedName>
    <alternativeName>
        <fullName evidence="10">D-Ala-D-Ala ligase</fullName>
    </alternativeName>
    <alternativeName>
        <fullName evidence="10">D-alanylalanine synthetase</fullName>
    </alternativeName>
</protein>
<keyword evidence="12" id="KW-0460">Magnesium</keyword>
<feature type="active site" evidence="11">
    <location>
        <position position="15"/>
    </location>
</feature>
<dbReference type="InterPro" id="IPR011095">
    <property type="entry name" value="Dala_Dala_lig_C"/>
</dbReference>
<feature type="active site" evidence="11">
    <location>
        <position position="151"/>
    </location>
</feature>
<comment type="caution">
    <text evidence="15">The sequence shown here is derived from an EMBL/GenBank/DDBJ whole genome shotgun (WGS) entry which is preliminary data.</text>
</comment>
<evidence type="ECO:0000256" key="8">
    <source>
        <dbReference type="ARBA" id="ARBA00022984"/>
    </source>
</evidence>
<dbReference type="InterPro" id="IPR005905">
    <property type="entry name" value="D_ala_D_ala"/>
</dbReference>
<dbReference type="UniPathway" id="UPA00219"/>
<dbReference type="Pfam" id="PF07478">
    <property type="entry name" value="Dala_Dala_lig_C"/>
    <property type="match status" value="1"/>
</dbReference>
<comment type="pathway">
    <text evidence="10">Cell wall biogenesis; peptidoglycan biosynthesis.</text>
</comment>
<feature type="active site" evidence="11">
    <location>
        <position position="286"/>
    </location>
</feature>
<evidence type="ECO:0000256" key="1">
    <source>
        <dbReference type="ARBA" id="ARBA00004496"/>
    </source>
</evidence>
<dbReference type="PIRSF" id="PIRSF039102">
    <property type="entry name" value="Ddl/VanB"/>
    <property type="match status" value="1"/>
</dbReference>
<dbReference type="Gene3D" id="3.40.50.20">
    <property type="match status" value="1"/>
</dbReference>
<dbReference type="Gene3D" id="3.30.470.20">
    <property type="entry name" value="ATP-grasp fold, B domain"/>
    <property type="match status" value="1"/>
</dbReference>
<evidence type="ECO:0000259" key="14">
    <source>
        <dbReference type="PROSITE" id="PS50975"/>
    </source>
</evidence>
<dbReference type="PANTHER" id="PTHR23132">
    <property type="entry name" value="D-ALANINE--D-ALANINE LIGASE"/>
    <property type="match status" value="1"/>
</dbReference>
<dbReference type="EC" id="6.3.2.4" evidence="10"/>
<dbReference type="PROSITE" id="PS00843">
    <property type="entry name" value="DALA_DALA_LIGASE_1"/>
    <property type="match status" value="1"/>
</dbReference>
<gene>
    <name evidence="10" type="primary">ddl</name>
    <name evidence="15" type="ORF">CYJ22_08435</name>
</gene>
<feature type="domain" description="ATP-grasp" evidence="14">
    <location>
        <begin position="101"/>
        <end position="309"/>
    </location>
</feature>
<evidence type="ECO:0000313" key="15">
    <source>
        <dbReference type="EMBL" id="PKY63885.1"/>
    </source>
</evidence>
<keyword evidence="6 13" id="KW-0067">ATP-binding</keyword>
<keyword evidence="4 10" id="KW-0436">Ligase</keyword>
<dbReference type="GO" id="GO:0071555">
    <property type="term" value="P:cell wall organization"/>
    <property type="evidence" value="ECO:0007669"/>
    <property type="project" value="UniProtKB-KW"/>
</dbReference>
<feature type="binding site" evidence="12">
    <location>
        <position position="277"/>
    </location>
    <ligand>
        <name>Mg(2+)</name>
        <dbReference type="ChEBI" id="CHEBI:18420"/>
        <label>2</label>
    </ligand>
</feature>
<dbReference type="Pfam" id="PF01820">
    <property type="entry name" value="Dala_Dala_lig_N"/>
    <property type="match status" value="1"/>
</dbReference>
<evidence type="ECO:0000256" key="4">
    <source>
        <dbReference type="ARBA" id="ARBA00022598"/>
    </source>
</evidence>
<keyword evidence="12" id="KW-0464">Manganese</keyword>
<dbReference type="InterPro" id="IPR011127">
    <property type="entry name" value="Dala_Dala_lig_N"/>
</dbReference>
<reference evidence="15 16" key="1">
    <citation type="submission" date="2017-12" db="EMBL/GenBank/DDBJ databases">
        <title>Phylogenetic diversity of female urinary microbiome.</title>
        <authorList>
            <person name="Thomas-White K."/>
            <person name="Wolfe A.J."/>
        </authorList>
    </citation>
    <scope>NUCLEOTIDE SEQUENCE [LARGE SCALE GENOMIC DNA]</scope>
    <source>
        <strain evidence="15 16">UMB0018</strain>
    </source>
</reference>
<organism evidence="15 16">
    <name type="scientific">Schaalia odontolytica</name>
    <dbReference type="NCBI Taxonomy" id="1660"/>
    <lineage>
        <taxon>Bacteria</taxon>
        <taxon>Bacillati</taxon>
        <taxon>Actinomycetota</taxon>
        <taxon>Actinomycetes</taxon>
        <taxon>Actinomycetales</taxon>
        <taxon>Actinomycetaceae</taxon>
        <taxon>Schaalia</taxon>
    </lineage>
</organism>
<dbReference type="GO" id="GO:0008360">
    <property type="term" value="P:regulation of cell shape"/>
    <property type="evidence" value="ECO:0007669"/>
    <property type="project" value="UniProtKB-KW"/>
</dbReference>
<dbReference type="InterPro" id="IPR000291">
    <property type="entry name" value="D-Ala_lig_Van_CS"/>
</dbReference>
<keyword evidence="5 13" id="KW-0547">Nucleotide-binding</keyword>
<evidence type="ECO:0000256" key="7">
    <source>
        <dbReference type="ARBA" id="ARBA00022960"/>
    </source>
</evidence>
<dbReference type="Proteomes" id="UP000234198">
    <property type="component" value="Unassembled WGS sequence"/>
</dbReference>
<comment type="catalytic activity">
    <reaction evidence="10">
        <text>2 D-alanine + ATP = D-alanyl-D-alanine + ADP + phosphate + H(+)</text>
        <dbReference type="Rhea" id="RHEA:11224"/>
        <dbReference type="ChEBI" id="CHEBI:15378"/>
        <dbReference type="ChEBI" id="CHEBI:30616"/>
        <dbReference type="ChEBI" id="CHEBI:43474"/>
        <dbReference type="ChEBI" id="CHEBI:57416"/>
        <dbReference type="ChEBI" id="CHEBI:57822"/>
        <dbReference type="ChEBI" id="CHEBI:456216"/>
        <dbReference type="EC" id="6.3.2.4"/>
    </reaction>
</comment>
<comment type="function">
    <text evidence="10">Cell wall formation.</text>
</comment>
<dbReference type="InterPro" id="IPR011761">
    <property type="entry name" value="ATP-grasp"/>
</dbReference>
<keyword evidence="3 10" id="KW-0963">Cytoplasm</keyword>
<feature type="binding site" evidence="12">
    <location>
        <position position="262"/>
    </location>
    <ligand>
        <name>Mg(2+)</name>
        <dbReference type="ChEBI" id="CHEBI:18420"/>
        <label>1</label>
    </ligand>
</feature>
<keyword evidence="7 10" id="KW-0133">Cell shape</keyword>
<dbReference type="HAMAP" id="MF_00047">
    <property type="entry name" value="Dala_Dala_lig"/>
    <property type="match status" value="1"/>
</dbReference>
<dbReference type="GO" id="GO:0046872">
    <property type="term" value="F:metal ion binding"/>
    <property type="evidence" value="ECO:0007669"/>
    <property type="project" value="UniProtKB-KW"/>
</dbReference>
<evidence type="ECO:0000256" key="10">
    <source>
        <dbReference type="HAMAP-Rule" id="MF_00047"/>
    </source>
</evidence>
<dbReference type="PANTHER" id="PTHR23132:SF23">
    <property type="entry name" value="D-ALANINE--D-ALANINE LIGASE B"/>
    <property type="match status" value="1"/>
</dbReference>